<dbReference type="KEGG" id="mbr:MONBRDRAFT_16291"/>
<sequence>MSAKPGFHGVDILLTSRWPNDIAHNNQGPVPDLNWLRQCPGSQAVAKALRPRYHFAGGAVFFERSPYRNHGAQEAPVNVTRFLGMAPVGNPVKAKWIYACSIVPRSEEDVAKLVEQPQGTTDSPFAGNSSFHFRTPLSKHAEHFLTLCCVARGLAPVTQENCWFCLGSPKVEKHLVASVSKDVYLALPKGQLCEDHVLIVPVKHCQSTLHLDDDIATGVNEYKKALRKFFAATDRDVVFFERNFRSDHMQLQAVPVPRGLSDSIELAARSLASRYQLQLDTQPAGTDLNELFEETTPYFMLELPSGQLLIHGISGRFPLQYGREILAHAQVLNCPDKIDWKACSLDKEGETAATKAFREAFRPHDPFLKKKAVAE</sequence>
<dbReference type="Pfam" id="PF04676">
    <property type="entry name" value="CwfJ_C_2"/>
    <property type="match status" value="1"/>
</dbReference>
<dbReference type="eggNOG" id="KOG2476">
    <property type="taxonomic scope" value="Eukaryota"/>
</dbReference>
<evidence type="ECO:0000259" key="4">
    <source>
        <dbReference type="Pfam" id="PF04677"/>
    </source>
</evidence>
<evidence type="ECO:0000313" key="6">
    <source>
        <dbReference type="Proteomes" id="UP000001357"/>
    </source>
</evidence>
<dbReference type="FunFam" id="3.30.428.10:FF:000024">
    <property type="entry name" value="CWF19-like cell cycle control factor 1"/>
    <property type="match status" value="1"/>
</dbReference>
<dbReference type="RefSeq" id="XP_001745012.1">
    <property type="nucleotide sequence ID" value="XM_001744960.1"/>
</dbReference>
<feature type="domain" description="Cwf19-like protein C-terminal" evidence="3">
    <location>
        <begin position="287"/>
        <end position="365"/>
    </location>
</feature>
<dbReference type="FunCoup" id="A9UWN7">
    <property type="interactions" value="869"/>
</dbReference>
<evidence type="ECO:0000256" key="1">
    <source>
        <dbReference type="ARBA" id="ARBA00006795"/>
    </source>
</evidence>
<dbReference type="GO" id="GO:0061632">
    <property type="term" value="F:RNA lariat debranching enzyme activator activity"/>
    <property type="evidence" value="ECO:0000318"/>
    <property type="project" value="GO_Central"/>
</dbReference>
<gene>
    <name evidence="5" type="ORF">MONBRDRAFT_16291</name>
</gene>
<dbReference type="InterPro" id="IPR006768">
    <property type="entry name" value="Cwf19-like_C_dom-1"/>
</dbReference>
<dbReference type="PANTHER" id="PTHR12072:SF4">
    <property type="entry name" value="CWF19-LIKE PROTEIN 1"/>
    <property type="match status" value="1"/>
</dbReference>
<dbReference type="EMBL" id="CH991548">
    <property type="protein sequence ID" value="EDQ90245.1"/>
    <property type="molecule type" value="Genomic_DNA"/>
</dbReference>
<evidence type="ECO:0000259" key="3">
    <source>
        <dbReference type="Pfam" id="PF04676"/>
    </source>
</evidence>
<dbReference type="InParanoid" id="A9UWN7"/>
<protein>
    <recommendedName>
        <fullName evidence="2">CWF19-like protein 1</fullName>
    </recommendedName>
</protein>
<name>A9UWN7_MONBE</name>
<dbReference type="CDD" id="cd07380">
    <property type="entry name" value="MPP_CWF19_N"/>
    <property type="match status" value="1"/>
</dbReference>
<dbReference type="InterPro" id="IPR036265">
    <property type="entry name" value="HIT-like_sf"/>
</dbReference>
<dbReference type="Gene3D" id="3.30.428.10">
    <property type="entry name" value="HIT-like"/>
    <property type="match status" value="1"/>
</dbReference>
<dbReference type="OMA" id="DITIAFI"/>
<dbReference type="AlphaFoldDB" id="A9UWN7"/>
<dbReference type="InterPro" id="IPR040194">
    <property type="entry name" value="Cwf19-like"/>
</dbReference>
<dbReference type="Pfam" id="PF04677">
    <property type="entry name" value="CwfJ_C_1"/>
    <property type="match status" value="1"/>
</dbReference>
<dbReference type="SUPFAM" id="SSF54197">
    <property type="entry name" value="HIT-like"/>
    <property type="match status" value="1"/>
</dbReference>
<accession>A9UWN7</accession>
<organism evidence="5 6">
    <name type="scientific">Monosiga brevicollis</name>
    <name type="common">Choanoflagellate</name>
    <dbReference type="NCBI Taxonomy" id="81824"/>
    <lineage>
        <taxon>Eukaryota</taxon>
        <taxon>Choanoflagellata</taxon>
        <taxon>Craspedida</taxon>
        <taxon>Salpingoecidae</taxon>
        <taxon>Monosiga</taxon>
    </lineage>
</organism>
<evidence type="ECO:0000256" key="2">
    <source>
        <dbReference type="ARBA" id="ARBA00041007"/>
    </source>
</evidence>
<reference evidence="5 6" key="1">
    <citation type="journal article" date="2008" name="Nature">
        <title>The genome of the choanoflagellate Monosiga brevicollis and the origin of metazoans.</title>
        <authorList>
            <consortium name="JGI Sequencing"/>
            <person name="King N."/>
            <person name="Westbrook M.J."/>
            <person name="Young S.L."/>
            <person name="Kuo A."/>
            <person name="Abedin M."/>
            <person name="Chapman J."/>
            <person name="Fairclough S."/>
            <person name="Hellsten U."/>
            <person name="Isogai Y."/>
            <person name="Letunic I."/>
            <person name="Marr M."/>
            <person name="Pincus D."/>
            <person name="Putnam N."/>
            <person name="Rokas A."/>
            <person name="Wright K.J."/>
            <person name="Zuzow R."/>
            <person name="Dirks W."/>
            <person name="Good M."/>
            <person name="Goodstein D."/>
            <person name="Lemons D."/>
            <person name="Li W."/>
            <person name="Lyons J.B."/>
            <person name="Morris A."/>
            <person name="Nichols S."/>
            <person name="Richter D.J."/>
            <person name="Salamov A."/>
            <person name="Bork P."/>
            <person name="Lim W.A."/>
            <person name="Manning G."/>
            <person name="Miller W.T."/>
            <person name="McGinnis W."/>
            <person name="Shapiro H."/>
            <person name="Tjian R."/>
            <person name="Grigoriev I.V."/>
            <person name="Rokhsar D."/>
        </authorList>
    </citation>
    <scope>NUCLEOTIDE SEQUENCE [LARGE SCALE GENOMIC DNA]</scope>
    <source>
        <strain evidence="6">MX1 / ATCC 50154</strain>
    </source>
</reference>
<dbReference type="GO" id="GO:0000398">
    <property type="term" value="P:mRNA splicing, via spliceosome"/>
    <property type="evidence" value="ECO:0000318"/>
    <property type="project" value="GO_Central"/>
</dbReference>
<dbReference type="PANTHER" id="PTHR12072">
    <property type="entry name" value="CWF19, CELL CYCLE CONTROL PROTEIN"/>
    <property type="match status" value="1"/>
</dbReference>
<dbReference type="GeneID" id="5890266"/>
<dbReference type="Proteomes" id="UP000001357">
    <property type="component" value="Unassembled WGS sequence"/>
</dbReference>
<proteinExistence type="inferred from homology"/>
<dbReference type="InterPro" id="IPR006767">
    <property type="entry name" value="Cwf19-like_C_dom-2"/>
</dbReference>
<dbReference type="GO" id="GO:0071014">
    <property type="term" value="C:post-mRNA release spliceosomal complex"/>
    <property type="evidence" value="ECO:0000318"/>
    <property type="project" value="GO_Central"/>
</dbReference>
<comment type="similarity">
    <text evidence="1">Belongs to the CWF19 family.</text>
</comment>
<feature type="domain" description="Cwf19-like C-terminal" evidence="4">
    <location>
        <begin position="158"/>
        <end position="265"/>
    </location>
</feature>
<keyword evidence="6" id="KW-1185">Reference proteome</keyword>
<dbReference type="STRING" id="81824.A9UWN7"/>
<evidence type="ECO:0000313" key="5">
    <source>
        <dbReference type="EMBL" id="EDQ90245.1"/>
    </source>
</evidence>